<proteinExistence type="predicted"/>
<dbReference type="WBParaSite" id="SBAD_0000757401-mRNA-1">
    <property type="protein sequence ID" value="SBAD_0000757401-mRNA-1"/>
    <property type="gene ID" value="SBAD_0000757401"/>
</dbReference>
<protein>
    <submittedName>
        <fullName evidence="1 3">Uncharacterized protein</fullName>
    </submittedName>
</protein>
<evidence type="ECO:0000313" key="2">
    <source>
        <dbReference type="Proteomes" id="UP000270296"/>
    </source>
</evidence>
<reference evidence="1 2" key="2">
    <citation type="submission" date="2018-11" db="EMBL/GenBank/DDBJ databases">
        <authorList>
            <consortium name="Pathogen Informatics"/>
        </authorList>
    </citation>
    <scope>NUCLEOTIDE SEQUENCE [LARGE SCALE GENOMIC DNA]</scope>
</reference>
<sequence>MKLFDEPCRIILHCPRRRSSVGYRLTGTLRPGLRSLFNKLNWRLHCLCTGHDRAPTEDPVLLQEDFRTIGFQVNLSNSKWMRMLSIVSMEMAKNSKKSTASRQLDCKNLLDGKMCRKTKAASASFNCIKTSLLEIALPYIVYDSSASKAEENKLMATQGPMKGKYARYPSEVTF</sequence>
<name>A0A183IUK4_9BILA</name>
<organism evidence="3">
    <name type="scientific">Soboliphyme baturini</name>
    <dbReference type="NCBI Taxonomy" id="241478"/>
    <lineage>
        <taxon>Eukaryota</taxon>
        <taxon>Metazoa</taxon>
        <taxon>Ecdysozoa</taxon>
        <taxon>Nematoda</taxon>
        <taxon>Enoplea</taxon>
        <taxon>Dorylaimia</taxon>
        <taxon>Dioctophymatida</taxon>
        <taxon>Dioctophymatoidea</taxon>
        <taxon>Soboliphymatidae</taxon>
        <taxon>Soboliphyme</taxon>
    </lineage>
</organism>
<accession>A0A183IUK4</accession>
<dbReference type="Proteomes" id="UP000270296">
    <property type="component" value="Unassembled WGS sequence"/>
</dbReference>
<gene>
    <name evidence="1" type="ORF">SBAD_LOCUS7301</name>
</gene>
<reference evidence="3" key="1">
    <citation type="submission" date="2016-06" db="UniProtKB">
        <authorList>
            <consortium name="WormBaseParasite"/>
        </authorList>
    </citation>
    <scope>IDENTIFICATION</scope>
</reference>
<evidence type="ECO:0000313" key="3">
    <source>
        <dbReference type="WBParaSite" id="SBAD_0000757401-mRNA-1"/>
    </source>
</evidence>
<dbReference type="EMBL" id="UZAM01010508">
    <property type="protein sequence ID" value="VDP12620.1"/>
    <property type="molecule type" value="Genomic_DNA"/>
</dbReference>
<evidence type="ECO:0000313" key="1">
    <source>
        <dbReference type="EMBL" id="VDP12620.1"/>
    </source>
</evidence>
<dbReference type="AlphaFoldDB" id="A0A183IUK4"/>
<keyword evidence="2" id="KW-1185">Reference proteome</keyword>